<evidence type="ECO:0000313" key="3">
    <source>
        <dbReference type="Proteomes" id="UP000305760"/>
    </source>
</evidence>
<evidence type="ECO:0000313" key="2">
    <source>
        <dbReference type="EMBL" id="TNJ35783.1"/>
    </source>
</evidence>
<proteinExistence type="predicted"/>
<name>A0A5C4RWY3_9GAMM</name>
<keyword evidence="1" id="KW-0472">Membrane</keyword>
<comment type="caution">
    <text evidence="2">The sequence shown here is derived from an EMBL/GenBank/DDBJ whole genome shotgun (WGS) entry which is preliminary data.</text>
</comment>
<feature type="transmembrane region" description="Helical" evidence="1">
    <location>
        <begin position="7"/>
        <end position="25"/>
    </location>
</feature>
<organism evidence="2 3">
    <name type="scientific">Arenimonas terrae</name>
    <dbReference type="NCBI Taxonomy" id="2546226"/>
    <lineage>
        <taxon>Bacteria</taxon>
        <taxon>Pseudomonadati</taxon>
        <taxon>Pseudomonadota</taxon>
        <taxon>Gammaproteobacteria</taxon>
        <taxon>Lysobacterales</taxon>
        <taxon>Lysobacteraceae</taxon>
        <taxon>Arenimonas</taxon>
    </lineage>
</organism>
<dbReference type="AlphaFoldDB" id="A0A5C4RWY3"/>
<keyword evidence="1" id="KW-0812">Transmembrane</keyword>
<reference evidence="2 3" key="1">
    <citation type="submission" date="2019-03" db="EMBL/GenBank/DDBJ databases">
        <title>Arenimonas daejeonensis sp. nov., isolated from compost.</title>
        <authorList>
            <person name="Jeon C.O."/>
        </authorList>
    </citation>
    <scope>NUCLEOTIDE SEQUENCE [LARGE SCALE GENOMIC DNA]</scope>
    <source>
        <strain evidence="2 3">R29</strain>
    </source>
</reference>
<gene>
    <name evidence="2" type="ORF">E1B00_08575</name>
</gene>
<dbReference type="Proteomes" id="UP000305760">
    <property type="component" value="Unassembled WGS sequence"/>
</dbReference>
<dbReference type="EMBL" id="SMDR01000001">
    <property type="protein sequence ID" value="TNJ35783.1"/>
    <property type="molecule type" value="Genomic_DNA"/>
</dbReference>
<dbReference type="OrthoDB" id="9852367at2"/>
<protein>
    <submittedName>
        <fullName evidence="2">Uncharacterized protein</fullName>
    </submittedName>
</protein>
<accession>A0A5C4RWY3</accession>
<feature type="transmembrane region" description="Helical" evidence="1">
    <location>
        <begin position="131"/>
        <end position="150"/>
    </location>
</feature>
<keyword evidence="3" id="KW-1185">Reference proteome</keyword>
<evidence type="ECO:0000256" key="1">
    <source>
        <dbReference type="SAM" id="Phobius"/>
    </source>
</evidence>
<sequence length="157" mass="17486">MHLRRPNLFYTVLSVALAIFGYWSFLNTLEPMPTPLMEASGSVSAAEANRRKGSIHTIYFSLHGSQKRFAYPGILPRIDDVWSSLELGSNAQVLYTDKDPSTEVVELWGLTVNGRSLIQPTEAYRARRENGYWGLALGIAFTFCAGYMWFKGGKGAA</sequence>
<keyword evidence="1" id="KW-1133">Transmembrane helix</keyword>
<dbReference type="RefSeq" id="WP_139447581.1">
    <property type="nucleotide sequence ID" value="NZ_SMDR01000001.1"/>
</dbReference>